<sequence length="46" mass="5496">MVEEITLKIFQQILTEEKPIDERALEEAFEILYSKDRKHDLSAIDF</sequence>
<evidence type="ECO:0000313" key="3">
    <source>
        <dbReference type="Proteomes" id="UP000681967"/>
    </source>
</evidence>
<dbReference type="Proteomes" id="UP000681967">
    <property type="component" value="Unassembled WGS sequence"/>
</dbReference>
<dbReference type="Proteomes" id="UP000681720">
    <property type="component" value="Unassembled WGS sequence"/>
</dbReference>
<feature type="non-terminal residue" evidence="1">
    <location>
        <position position="1"/>
    </location>
</feature>
<evidence type="ECO:0000313" key="2">
    <source>
        <dbReference type="EMBL" id="CAF4676416.1"/>
    </source>
</evidence>
<accession>A0A8S2WWG5</accession>
<protein>
    <submittedName>
        <fullName evidence="1">Uncharacterized protein</fullName>
    </submittedName>
</protein>
<dbReference type="EMBL" id="CAJOBJ010121120">
    <property type="protein sequence ID" value="CAF4676416.1"/>
    <property type="molecule type" value="Genomic_DNA"/>
</dbReference>
<evidence type="ECO:0000313" key="1">
    <source>
        <dbReference type="EMBL" id="CAF4466504.1"/>
    </source>
</evidence>
<comment type="caution">
    <text evidence="1">The sequence shown here is derived from an EMBL/GenBank/DDBJ whole genome shotgun (WGS) entry which is preliminary data.</text>
</comment>
<reference evidence="1" key="1">
    <citation type="submission" date="2021-02" db="EMBL/GenBank/DDBJ databases">
        <authorList>
            <person name="Nowell W R."/>
        </authorList>
    </citation>
    <scope>NUCLEOTIDE SEQUENCE</scope>
</reference>
<proteinExistence type="predicted"/>
<dbReference type="AlphaFoldDB" id="A0A8S2WWG5"/>
<feature type="non-terminal residue" evidence="1">
    <location>
        <position position="46"/>
    </location>
</feature>
<dbReference type="EMBL" id="CAJOBH010069775">
    <property type="protein sequence ID" value="CAF4466504.1"/>
    <property type="molecule type" value="Genomic_DNA"/>
</dbReference>
<gene>
    <name evidence="1" type="ORF">BYL167_LOCUS34455</name>
    <name evidence="2" type="ORF">GIL414_LOCUS42097</name>
</gene>
<organism evidence="1 3">
    <name type="scientific">Rotaria magnacalcarata</name>
    <dbReference type="NCBI Taxonomy" id="392030"/>
    <lineage>
        <taxon>Eukaryota</taxon>
        <taxon>Metazoa</taxon>
        <taxon>Spiralia</taxon>
        <taxon>Gnathifera</taxon>
        <taxon>Rotifera</taxon>
        <taxon>Eurotatoria</taxon>
        <taxon>Bdelloidea</taxon>
        <taxon>Philodinida</taxon>
        <taxon>Philodinidae</taxon>
        <taxon>Rotaria</taxon>
    </lineage>
</organism>
<name>A0A8S2WWG5_9BILA</name>